<dbReference type="KEGG" id="mzi:HWN40_10960"/>
<dbReference type="GeneID" id="55822201"/>
<dbReference type="OrthoDB" id="140944at2157"/>
<dbReference type="Proteomes" id="UP000509594">
    <property type="component" value="Chromosome"/>
</dbReference>
<organism evidence="2 3">
    <name type="scientific">Methanolobus zinderi</name>
    <dbReference type="NCBI Taxonomy" id="536044"/>
    <lineage>
        <taxon>Archaea</taxon>
        <taxon>Methanobacteriati</taxon>
        <taxon>Methanobacteriota</taxon>
        <taxon>Stenosarchaea group</taxon>
        <taxon>Methanomicrobia</taxon>
        <taxon>Methanosarcinales</taxon>
        <taxon>Methanosarcinaceae</taxon>
        <taxon>Methanolobus</taxon>
    </lineage>
</organism>
<protein>
    <submittedName>
        <fullName evidence="2">DUF1622 domain-containing protein</fullName>
    </submittedName>
</protein>
<dbReference type="PANTHER" id="PTHR38468:SF1">
    <property type="entry name" value="SLL0939 PROTEIN"/>
    <property type="match status" value="1"/>
</dbReference>
<keyword evidence="1" id="KW-0472">Membrane</keyword>
<dbReference type="PANTHER" id="PTHR38468">
    <property type="entry name" value="SLL0939 PROTEIN"/>
    <property type="match status" value="1"/>
</dbReference>
<feature type="transmembrane region" description="Helical" evidence="1">
    <location>
        <begin position="20"/>
        <end position="43"/>
    </location>
</feature>
<dbReference type="EMBL" id="CP058215">
    <property type="protein sequence ID" value="QLC50712.1"/>
    <property type="molecule type" value="Genomic_DNA"/>
</dbReference>
<keyword evidence="1" id="KW-1133">Transmembrane helix</keyword>
<evidence type="ECO:0000256" key="1">
    <source>
        <dbReference type="SAM" id="Phobius"/>
    </source>
</evidence>
<accession>A0A7D5E7D8</accession>
<dbReference type="RefSeq" id="WP_176965767.1">
    <property type="nucleotide sequence ID" value="NZ_CP058215.1"/>
</dbReference>
<proteinExistence type="predicted"/>
<keyword evidence="3" id="KW-1185">Reference proteome</keyword>
<evidence type="ECO:0000313" key="2">
    <source>
        <dbReference type="EMBL" id="QLC50712.1"/>
    </source>
</evidence>
<name>A0A7D5E7D8_9EURY</name>
<keyword evidence="1" id="KW-0812">Transmembrane</keyword>
<sequence>MVDIDLLSGFSYAVLSFFETFLTIIGLGLVIYGGILAAGEVFLHEIGKKSFTYSHIRRQFTDKILFGLEFLIAADIILTVRRPTLDDVLLLGVIVVVRTILGYFLTKEVEEYKFEE</sequence>
<dbReference type="AlphaFoldDB" id="A0A7D5E7D8"/>
<dbReference type="InterPro" id="IPR012427">
    <property type="entry name" value="DUF1622"/>
</dbReference>
<dbReference type="Pfam" id="PF07784">
    <property type="entry name" value="DUF1622"/>
    <property type="match status" value="1"/>
</dbReference>
<feature type="transmembrane region" description="Helical" evidence="1">
    <location>
        <begin position="88"/>
        <end position="106"/>
    </location>
</feature>
<evidence type="ECO:0000313" key="3">
    <source>
        <dbReference type="Proteomes" id="UP000509594"/>
    </source>
</evidence>
<gene>
    <name evidence="2" type="ORF">HWN40_10960</name>
</gene>
<reference evidence="2 3" key="1">
    <citation type="submission" date="2020-06" db="EMBL/GenBank/DDBJ databases">
        <title>Methanolobus halotolerans sp. nov., isolated from a saline lake Tus in Siberia.</title>
        <authorList>
            <person name="Shen Y."/>
            <person name="Chen S.-C."/>
            <person name="Lai M.-C."/>
            <person name="Huang H.-H."/>
            <person name="Chiu H.-H."/>
            <person name="Tang S.-L."/>
            <person name="Rogozin D.Y."/>
            <person name="Degermendzhy A.G."/>
        </authorList>
    </citation>
    <scope>NUCLEOTIDE SEQUENCE [LARGE SCALE GENOMIC DNA]</scope>
    <source>
        <strain evidence="2 3">DSM 21339</strain>
    </source>
</reference>